<proteinExistence type="predicted"/>
<dbReference type="KEGG" id="ppa:PAS_chr1-3_0161"/>
<dbReference type="GO" id="GO:0000139">
    <property type="term" value="C:Golgi membrane"/>
    <property type="evidence" value="ECO:0007669"/>
    <property type="project" value="UniProtKB-SubCell"/>
</dbReference>
<evidence type="ECO:0000256" key="7">
    <source>
        <dbReference type="ARBA" id="ARBA00023136"/>
    </source>
</evidence>
<comment type="subcellular location">
    <subcellularLocation>
        <location evidence="8">Endomembrane system</location>
        <topology evidence="8">Single-pass type IV membrane protein</topology>
    </subcellularLocation>
    <subcellularLocation>
        <location evidence="1">Golgi apparatus membrane</location>
    </subcellularLocation>
</comment>
<evidence type="ECO:0000256" key="6">
    <source>
        <dbReference type="ARBA" id="ARBA00023034"/>
    </source>
</evidence>
<dbReference type="PROSITE" id="PS50192">
    <property type="entry name" value="T_SNARE"/>
    <property type="match status" value="1"/>
</dbReference>
<evidence type="ECO:0000256" key="2">
    <source>
        <dbReference type="ARBA" id="ARBA00022448"/>
    </source>
</evidence>
<evidence type="ECO:0000259" key="11">
    <source>
        <dbReference type="PROSITE" id="PS50192"/>
    </source>
</evidence>
<dbReference type="OMA" id="MNRMLIM"/>
<evidence type="ECO:0000313" key="12">
    <source>
        <dbReference type="EMBL" id="CAY67222.1"/>
    </source>
</evidence>
<evidence type="ECO:0000256" key="3">
    <source>
        <dbReference type="ARBA" id="ARBA00022692"/>
    </source>
</evidence>
<feature type="transmembrane region" description="Helical" evidence="10">
    <location>
        <begin position="110"/>
        <end position="131"/>
    </location>
</feature>
<feature type="domain" description="T-SNARE coiled-coil homology" evidence="11">
    <location>
        <begin position="42"/>
        <end position="104"/>
    </location>
</feature>
<dbReference type="STRING" id="644223.C4QVE9"/>
<dbReference type="GO" id="GO:0031201">
    <property type="term" value="C:SNARE complex"/>
    <property type="evidence" value="ECO:0007669"/>
    <property type="project" value="EnsemblFungi"/>
</dbReference>
<protein>
    <submittedName>
        <fullName evidence="12">Type II membrane protein required for vesicular transport</fullName>
    </submittedName>
</protein>
<sequence>MSSRYSSNLHQRDNRSSLFETRSASPYDDAPSKKDYKASLLSQLESQNEDELSSMSEKVLMLKNLGSRMGDEIKNSQLNIDDLHSTMTNTQTRLKNTFKRMMVMAKKTGISWKLWLLFFFLVWLWFFFVWLR</sequence>
<evidence type="ECO:0000256" key="4">
    <source>
        <dbReference type="ARBA" id="ARBA00022927"/>
    </source>
</evidence>
<dbReference type="OrthoDB" id="261831at2759"/>
<dbReference type="SMART" id="SM00397">
    <property type="entry name" value="t_SNARE"/>
    <property type="match status" value="1"/>
</dbReference>
<organism evidence="12 13">
    <name type="scientific">Komagataella phaffii (strain GS115 / ATCC 20864)</name>
    <name type="common">Yeast</name>
    <name type="synonym">Pichia pastoris</name>
    <dbReference type="NCBI Taxonomy" id="644223"/>
    <lineage>
        <taxon>Eukaryota</taxon>
        <taxon>Fungi</taxon>
        <taxon>Dikarya</taxon>
        <taxon>Ascomycota</taxon>
        <taxon>Saccharomycotina</taxon>
        <taxon>Pichiomycetes</taxon>
        <taxon>Pichiales</taxon>
        <taxon>Pichiaceae</taxon>
        <taxon>Komagataella</taxon>
    </lineage>
</organism>
<dbReference type="InterPro" id="IPR039899">
    <property type="entry name" value="BET1_SNARE"/>
</dbReference>
<name>C4QVE9_KOMPG</name>
<dbReference type="Proteomes" id="UP000000314">
    <property type="component" value="Chromosome 1"/>
</dbReference>
<dbReference type="GO" id="GO:0006888">
    <property type="term" value="P:endoplasmic reticulum to Golgi vesicle-mediated transport"/>
    <property type="evidence" value="ECO:0007669"/>
    <property type="project" value="EnsemblFungi"/>
</dbReference>
<keyword evidence="7 10" id="KW-0472">Membrane</keyword>
<dbReference type="AlphaFoldDB" id="C4QVE9"/>
<dbReference type="GO" id="GO:0006890">
    <property type="term" value="P:retrograde vesicle-mediated transport, Golgi to endoplasmic reticulum"/>
    <property type="evidence" value="ECO:0007669"/>
    <property type="project" value="EnsemblFungi"/>
</dbReference>
<evidence type="ECO:0000256" key="9">
    <source>
        <dbReference type="SAM" id="MobiDB-lite"/>
    </source>
</evidence>
<dbReference type="InParanoid" id="C4QVE9"/>
<dbReference type="GO" id="GO:0030134">
    <property type="term" value="C:COPII-coated ER to Golgi transport vesicle"/>
    <property type="evidence" value="ECO:0007669"/>
    <property type="project" value="EnsemblFungi"/>
</dbReference>
<dbReference type="GeneID" id="8197628"/>
<dbReference type="PANTHER" id="PTHR12791">
    <property type="entry name" value="GOLGI SNARE BET1-RELATED"/>
    <property type="match status" value="1"/>
</dbReference>
<evidence type="ECO:0000256" key="10">
    <source>
        <dbReference type="SAM" id="Phobius"/>
    </source>
</evidence>
<dbReference type="RefSeq" id="XP_002489503.1">
    <property type="nucleotide sequence ID" value="XM_002489458.1"/>
</dbReference>
<keyword evidence="3 10" id="KW-0812">Transmembrane</keyword>
<dbReference type="FunCoup" id="C4QVE9">
    <property type="interactions" value="252"/>
</dbReference>
<dbReference type="HOGENOM" id="CLU_086133_1_1_1"/>
<keyword evidence="5 10" id="KW-1133">Transmembrane helix</keyword>
<evidence type="ECO:0000313" key="13">
    <source>
        <dbReference type="Proteomes" id="UP000000314"/>
    </source>
</evidence>
<dbReference type="GO" id="GO:0005789">
    <property type="term" value="C:endoplasmic reticulum membrane"/>
    <property type="evidence" value="ECO:0007669"/>
    <property type="project" value="EnsemblFungi"/>
</dbReference>
<keyword evidence="6" id="KW-0333">Golgi apparatus</keyword>
<dbReference type="GO" id="GO:0006886">
    <property type="term" value="P:intracellular protein transport"/>
    <property type="evidence" value="ECO:0007669"/>
    <property type="project" value="EnsemblFungi"/>
</dbReference>
<dbReference type="InterPro" id="IPR000727">
    <property type="entry name" value="T_SNARE_dom"/>
</dbReference>
<keyword evidence="13" id="KW-1185">Reference proteome</keyword>
<dbReference type="Gene3D" id="1.20.5.110">
    <property type="match status" value="1"/>
</dbReference>
<evidence type="ECO:0000256" key="1">
    <source>
        <dbReference type="ARBA" id="ARBA00004394"/>
    </source>
</evidence>
<dbReference type="GO" id="GO:0005484">
    <property type="term" value="F:SNAP receptor activity"/>
    <property type="evidence" value="ECO:0007669"/>
    <property type="project" value="EnsemblFungi"/>
</dbReference>
<evidence type="ECO:0000256" key="5">
    <source>
        <dbReference type="ARBA" id="ARBA00022989"/>
    </source>
</evidence>
<dbReference type="SUPFAM" id="SSF58038">
    <property type="entry name" value="SNARE fusion complex"/>
    <property type="match status" value="1"/>
</dbReference>
<gene>
    <name evidence="12" type="ordered locus">PAS_chr1-3_0161</name>
</gene>
<dbReference type="CDD" id="cd15853">
    <property type="entry name" value="SNARE_Bet1"/>
    <property type="match status" value="1"/>
</dbReference>
<reference evidence="12 13" key="1">
    <citation type="journal article" date="2009" name="Nat. Biotechnol.">
        <title>Genome sequence of the recombinant protein production host Pichia pastoris.</title>
        <authorList>
            <person name="De Schutter K."/>
            <person name="Lin Y.C."/>
            <person name="Tiels P."/>
            <person name="Van Hecke A."/>
            <person name="Glinka S."/>
            <person name="Weber-Lehmann J."/>
            <person name="Rouze P."/>
            <person name="Van de Peer Y."/>
            <person name="Callewaert N."/>
        </authorList>
    </citation>
    <scope>NUCLEOTIDE SEQUENCE [LARGE SCALE GENOMIC DNA]</scope>
    <source>
        <strain evidence="13">GS115 / ATCC 20864</strain>
    </source>
</reference>
<evidence type="ECO:0000256" key="8">
    <source>
        <dbReference type="ARBA" id="ARBA00046280"/>
    </source>
</evidence>
<keyword evidence="4" id="KW-0653">Protein transport</keyword>
<keyword evidence="2" id="KW-0813">Transport</keyword>
<dbReference type="EMBL" id="FN392319">
    <property type="protein sequence ID" value="CAY67222.1"/>
    <property type="molecule type" value="Genomic_DNA"/>
</dbReference>
<dbReference type="GO" id="GO:0048280">
    <property type="term" value="P:vesicle fusion with Golgi apparatus"/>
    <property type="evidence" value="ECO:0007669"/>
    <property type="project" value="EnsemblFungi"/>
</dbReference>
<dbReference type="eggNOG" id="KOG3385">
    <property type="taxonomic scope" value="Eukaryota"/>
</dbReference>
<feature type="region of interest" description="Disordered" evidence="9">
    <location>
        <begin position="1"/>
        <end position="33"/>
    </location>
</feature>
<accession>C4QVE9</accession>